<dbReference type="Proteomes" id="UP000693946">
    <property type="component" value="Linkage Group LG9"/>
</dbReference>
<evidence type="ECO:0000313" key="4">
    <source>
        <dbReference type="EMBL" id="KAG7474171.1"/>
    </source>
</evidence>
<accession>A0AAV6PQA3</accession>
<sequence>MKSTSNKAVKKEQSQHDANIVKTENELGMDSEEEEEEEEGHGLNIHVKEEPLSQDICEEPALSCVDSKPDPLTCCSDARVKQERDSDLQPLDEYDSGSGIKEEEEEESESWIKEERNSEVEAAEEPDTIQEDYEEGEEDCAESSSEFFPCPHCTVSFTDLEFLEKHVKWVHQKQYLDNLKNCLSSRTLSLIPKHKCTICSSSFNSKVKLKAHVGDVFASANQASS</sequence>
<feature type="region of interest" description="Disordered" evidence="2">
    <location>
        <begin position="1"/>
        <end position="43"/>
    </location>
</feature>
<evidence type="ECO:0000259" key="3">
    <source>
        <dbReference type="PROSITE" id="PS50157"/>
    </source>
</evidence>
<keyword evidence="5" id="KW-1185">Reference proteome</keyword>
<evidence type="ECO:0000313" key="5">
    <source>
        <dbReference type="Proteomes" id="UP000693946"/>
    </source>
</evidence>
<evidence type="ECO:0000256" key="1">
    <source>
        <dbReference type="PROSITE-ProRule" id="PRU00042"/>
    </source>
</evidence>
<dbReference type="AlphaFoldDB" id="A0AAV6PQA3"/>
<dbReference type="EMBL" id="JAGKHQ010000021">
    <property type="protein sequence ID" value="KAG7474171.1"/>
    <property type="molecule type" value="Genomic_DNA"/>
</dbReference>
<proteinExistence type="predicted"/>
<reference evidence="4 5" key="1">
    <citation type="journal article" date="2021" name="Sci. Rep.">
        <title>Chromosome anchoring in Senegalese sole (Solea senegalensis) reveals sex-associated markers and genome rearrangements in flatfish.</title>
        <authorList>
            <person name="Guerrero-Cozar I."/>
            <person name="Gomez-Garrido J."/>
            <person name="Berbel C."/>
            <person name="Martinez-Blanch J.F."/>
            <person name="Alioto T."/>
            <person name="Claros M.G."/>
            <person name="Gagnaire P.A."/>
            <person name="Manchado M."/>
        </authorList>
    </citation>
    <scope>NUCLEOTIDE SEQUENCE [LARGE SCALE GENOMIC DNA]</scope>
    <source>
        <strain evidence="4">Sse05_10M</strain>
    </source>
</reference>
<dbReference type="InterPro" id="IPR013087">
    <property type="entry name" value="Znf_C2H2_type"/>
</dbReference>
<name>A0AAV6PQA3_SOLSE</name>
<comment type="caution">
    <text evidence="4">The sequence shown here is derived from an EMBL/GenBank/DDBJ whole genome shotgun (WGS) entry which is preliminary data.</text>
</comment>
<feature type="region of interest" description="Disordered" evidence="2">
    <location>
        <begin position="79"/>
        <end position="138"/>
    </location>
</feature>
<feature type="compositionally biased region" description="Acidic residues" evidence="2">
    <location>
        <begin position="27"/>
        <end position="39"/>
    </location>
</feature>
<keyword evidence="1" id="KW-0862">Zinc</keyword>
<gene>
    <name evidence="4" type="ORF">JOB18_003049</name>
</gene>
<evidence type="ECO:0000256" key="2">
    <source>
        <dbReference type="SAM" id="MobiDB-lite"/>
    </source>
</evidence>
<organism evidence="4 5">
    <name type="scientific">Solea senegalensis</name>
    <name type="common">Senegalese sole</name>
    <dbReference type="NCBI Taxonomy" id="28829"/>
    <lineage>
        <taxon>Eukaryota</taxon>
        <taxon>Metazoa</taxon>
        <taxon>Chordata</taxon>
        <taxon>Craniata</taxon>
        <taxon>Vertebrata</taxon>
        <taxon>Euteleostomi</taxon>
        <taxon>Actinopterygii</taxon>
        <taxon>Neopterygii</taxon>
        <taxon>Teleostei</taxon>
        <taxon>Neoteleostei</taxon>
        <taxon>Acanthomorphata</taxon>
        <taxon>Carangaria</taxon>
        <taxon>Pleuronectiformes</taxon>
        <taxon>Pleuronectoidei</taxon>
        <taxon>Soleidae</taxon>
        <taxon>Solea</taxon>
    </lineage>
</organism>
<feature type="compositionally biased region" description="Basic and acidic residues" evidence="2">
    <location>
        <begin position="110"/>
        <end position="119"/>
    </location>
</feature>
<dbReference type="PROSITE" id="PS50157">
    <property type="entry name" value="ZINC_FINGER_C2H2_2"/>
    <property type="match status" value="1"/>
</dbReference>
<dbReference type="GO" id="GO:0008270">
    <property type="term" value="F:zinc ion binding"/>
    <property type="evidence" value="ECO:0007669"/>
    <property type="project" value="UniProtKB-KW"/>
</dbReference>
<feature type="compositionally biased region" description="Acidic residues" evidence="2">
    <location>
        <begin position="121"/>
        <end position="138"/>
    </location>
</feature>
<dbReference type="SMART" id="SM00355">
    <property type="entry name" value="ZnF_C2H2"/>
    <property type="match status" value="2"/>
</dbReference>
<feature type="domain" description="C2H2-type" evidence="3">
    <location>
        <begin position="148"/>
        <end position="176"/>
    </location>
</feature>
<protein>
    <submittedName>
        <fullName evidence="4">Gastrula zinc finger protein XlCGF57.1-like</fullName>
    </submittedName>
</protein>
<dbReference type="PROSITE" id="PS00028">
    <property type="entry name" value="ZINC_FINGER_C2H2_1"/>
    <property type="match status" value="1"/>
</dbReference>
<keyword evidence="1" id="KW-0479">Metal-binding</keyword>
<dbReference type="Pfam" id="PF00096">
    <property type="entry name" value="zf-C2H2"/>
    <property type="match status" value="1"/>
</dbReference>
<keyword evidence="1" id="KW-0863">Zinc-finger</keyword>